<dbReference type="PANTHER" id="PTHR43298:SF2">
    <property type="entry name" value="FMN_FAD EXPORTER YEEO-RELATED"/>
    <property type="match status" value="1"/>
</dbReference>
<dbReference type="GO" id="GO:0005886">
    <property type="term" value="C:plasma membrane"/>
    <property type="evidence" value="ECO:0007669"/>
    <property type="project" value="UniProtKB-SubCell"/>
</dbReference>
<feature type="transmembrane region" description="Helical" evidence="13">
    <location>
        <begin position="203"/>
        <end position="221"/>
    </location>
</feature>
<feature type="transmembrane region" description="Helical" evidence="13">
    <location>
        <begin position="320"/>
        <end position="340"/>
    </location>
</feature>
<dbReference type="STRING" id="1459.AF332_12495"/>
<evidence type="ECO:0000256" key="8">
    <source>
        <dbReference type="ARBA" id="ARBA00022692"/>
    </source>
</evidence>
<feature type="transmembrane region" description="Helical" evidence="13">
    <location>
        <begin position="132"/>
        <end position="151"/>
    </location>
</feature>
<evidence type="ECO:0000256" key="9">
    <source>
        <dbReference type="ARBA" id="ARBA00022989"/>
    </source>
</evidence>
<comment type="similarity">
    <text evidence="3">Belongs to the multi antimicrobial extrusion (MATE) (TC 2.A.66.1) family.</text>
</comment>
<dbReference type="PATRIC" id="fig|1459.3.peg.2698"/>
<dbReference type="NCBIfam" id="TIGR00797">
    <property type="entry name" value="matE"/>
    <property type="match status" value="1"/>
</dbReference>
<keyword evidence="10" id="KW-0406">Ion transport</keyword>
<accession>A0A0M0GCV0</accession>
<feature type="transmembrane region" description="Helical" evidence="13">
    <location>
        <begin position="390"/>
        <end position="409"/>
    </location>
</feature>
<evidence type="ECO:0000256" key="11">
    <source>
        <dbReference type="ARBA" id="ARBA00023136"/>
    </source>
</evidence>
<comment type="caution">
    <text evidence="14">The sequence shown here is derived from an EMBL/GenBank/DDBJ whole genome shotgun (WGS) entry which is preliminary data.</text>
</comment>
<comment type="subcellular location">
    <subcellularLocation>
        <location evidence="2">Cell membrane</location>
        <topology evidence="2">Multi-pass membrane protein</topology>
    </subcellularLocation>
</comment>
<comment type="function">
    <text evidence="1">Multidrug efflux pump.</text>
</comment>
<keyword evidence="7" id="KW-1003">Cell membrane</keyword>
<evidence type="ECO:0000256" key="13">
    <source>
        <dbReference type="SAM" id="Phobius"/>
    </source>
</evidence>
<feature type="transmembrane region" description="Helical" evidence="13">
    <location>
        <begin position="242"/>
        <end position="267"/>
    </location>
</feature>
<gene>
    <name evidence="14" type="ORF">AF332_12495</name>
</gene>
<dbReference type="OrthoDB" id="9780160at2"/>
<dbReference type="RefSeq" id="WP_053434926.1">
    <property type="nucleotide sequence ID" value="NZ_LGUF01000007.1"/>
</dbReference>
<dbReference type="PANTHER" id="PTHR43298">
    <property type="entry name" value="MULTIDRUG RESISTANCE PROTEIN NORM-RELATED"/>
    <property type="match status" value="1"/>
</dbReference>
<feature type="transmembrane region" description="Helical" evidence="13">
    <location>
        <begin position="88"/>
        <end position="112"/>
    </location>
</feature>
<keyword evidence="5" id="KW-0813">Transport</keyword>
<dbReference type="EMBL" id="LGUF01000007">
    <property type="protein sequence ID" value="KON87568.1"/>
    <property type="molecule type" value="Genomic_DNA"/>
</dbReference>
<reference evidence="15" key="1">
    <citation type="submission" date="2015-07" db="EMBL/GenBank/DDBJ databases">
        <title>Fjat-10036 dsm4.</title>
        <authorList>
            <person name="Liu B."/>
            <person name="Wang J."/>
            <person name="Zhu Y."/>
            <person name="Liu G."/>
            <person name="Chen Q."/>
            <person name="Chen Z."/>
            <person name="Lan J."/>
            <person name="Che J."/>
            <person name="Ge C."/>
            <person name="Shi H."/>
            <person name="Pan Z."/>
            <person name="Liu X."/>
        </authorList>
    </citation>
    <scope>NUCLEOTIDE SEQUENCE [LARGE SCALE GENOMIC DNA]</scope>
    <source>
        <strain evidence="15">DSM 4</strain>
    </source>
</reference>
<protein>
    <recommendedName>
        <fullName evidence="4">Probable multidrug resistance protein NorM</fullName>
    </recommendedName>
    <alternativeName>
        <fullName evidence="12">Multidrug-efflux transporter</fullName>
    </alternativeName>
</protein>
<keyword evidence="11 13" id="KW-0472">Membrane</keyword>
<evidence type="ECO:0000256" key="1">
    <source>
        <dbReference type="ARBA" id="ARBA00003408"/>
    </source>
</evidence>
<dbReference type="Proteomes" id="UP000037109">
    <property type="component" value="Unassembled WGS sequence"/>
</dbReference>
<organism evidence="14 15">
    <name type="scientific">Sporosarcina globispora</name>
    <name type="common">Bacillus globisporus</name>
    <dbReference type="NCBI Taxonomy" id="1459"/>
    <lineage>
        <taxon>Bacteria</taxon>
        <taxon>Bacillati</taxon>
        <taxon>Bacillota</taxon>
        <taxon>Bacilli</taxon>
        <taxon>Bacillales</taxon>
        <taxon>Caryophanaceae</taxon>
        <taxon>Sporosarcina</taxon>
    </lineage>
</organism>
<evidence type="ECO:0000256" key="5">
    <source>
        <dbReference type="ARBA" id="ARBA00022448"/>
    </source>
</evidence>
<keyword evidence="6" id="KW-0050">Antiport</keyword>
<evidence type="ECO:0000256" key="6">
    <source>
        <dbReference type="ARBA" id="ARBA00022449"/>
    </source>
</evidence>
<feature type="transmembrane region" description="Helical" evidence="13">
    <location>
        <begin position="287"/>
        <end position="308"/>
    </location>
</feature>
<dbReference type="Pfam" id="PF01554">
    <property type="entry name" value="MatE"/>
    <property type="match status" value="2"/>
</dbReference>
<proteinExistence type="inferred from homology"/>
<dbReference type="GO" id="GO:0006811">
    <property type="term" value="P:monoatomic ion transport"/>
    <property type="evidence" value="ECO:0007669"/>
    <property type="project" value="UniProtKB-KW"/>
</dbReference>
<dbReference type="InterPro" id="IPR050222">
    <property type="entry name" value="MATE_MdtK"/>
</dbReference>
<evidence type="ECO:0000256" key="3">
    <source>
        <dbReference type="ARBA" id="ARBA00010199"/>
    </source>
</evidence>
<dbReference type="InterPro" id="IPR048279">
    <property type="entry name" value="MdtK-like"/>
</dbReference>
<evidence type="ECO:0000256" key="12">
    <source>
        <dbReference type="ARBA" id="ARBA00031636"/>
    </source>
</evidence>
<evidence type="ECO:0000256" key="4">
    <source>
        <dbReference type="ARBA" id="ARBA00020268"/>
    </source>
</evidence>
<keyword evidence="8 13" id="KW-0812">Transmembrane</keyword>
<feature type="transmembrane region" description="Helical" evidence="13">
    <location>
        <begin position="163"/>
        <end position="183"/>
    </location>
</feature>
<dbReference type="GO" id="GO:0015297">
    <property type="term" value="F:antiporter activity"/>
    <property type="evidence" value="ECO:0007669"/>
    <property type="project" value="UniProtKB-KW"/>
</dbReference>
<feature type="transmembrane region" description="Helical" evidence="13">
    <location>
        <begin position="421"/>
        <end position="442"/>
    </location>
</feature>
<feature type="transmembrane region" description="Helical" evidence="13">
    <location>
        <begin position="54"/>
        <end position="76"/>
    </location>
</feature>
<evidence type="ECO:0000256" key="2">
    <source>
        <dbReference type="ARBA" id="ARBA00004651"/>
    </source>
</evidence>
<evidence type="ECO:0000313" key="15">
    <source>
        <dbReference type="Proteomes" id="UP000037109"/>
    </source>
</evidence>
<sequence length="455" mass="49842">MNQTYSKKQKLHQLLVILIPILITQLAMYSMTFIDTLMTGRYDSQDLAGVAIGSSLWVPVFTGLSGILLAVTPIVSHLIGAKKQSEDVAFSVIQGVYLSIIMAVLVFAGGAISLNLILNGMNLENRVQDTAFNYLAALSTGLFPLFVYSVLRSFIDALGKTRVSMVITLLSLPINALFNYILIYGKWGFPELGGAGAGYASSITYWLIMIISFYIVHKNAPFSNYGVFRKLHAVSIGKWKEILMIGIPIGLSIFFETSIFSAVTLLMSSFETAVIAAHQIALNFASLLYMIPLSISMALTIVVGFEAGAARFRDAKEYSWIGVAIAVIMALICAAVLMLFPEEVASIYTKDAHVLDLTAAFLIYAMFFQLSDAIQAPVQGALRGYKDVNVTFIMSLISYWVIGLPFGYYLANYTNWGAYGYWIGLITGLAAGAITLTSRLIYLQNKKYPESMKVG</sequence>
<evidence type="ECO:0000313" key="14">
    <source>
        <dbReference type="EMBL" id="KON87568.1"/>
    </source>
</evidence>
<keyword evidence="9 13" id="KW-1133">Transmembrane helix</keyword>
<evidence type="ECO:0000256" key="10">
    <source>
        <dbReference type="ARBA" id="ARBA00023065"/>
    </source>
</evidence>
<dbReference type="PIRSF" id="PIRSF006603">
    <property type="entry name" value="DinF"/>
    <property type="match status" value="1"/>
</dbReference>
<evidence type="ECO:0000256" key="7">
    <source>
        <dbReference type="ARBA" id="ARBA00022475"/>
    </source>
</evidence>
<name>A0A0M0GCV0_SPOGL</name>
<feature type="transmembrane region" description="Helical" evidence="13">
    <location>
        <begin position="12"/>
        <end position="34"/>
    </location>
</feature>
<dbReference type="InterPro" id="IPR002528">
    <property type="entry name" value="MATE_fam"/>
</dbReference>
<dbReference type="CDD" id="cd13131">
    <property type="entry name" value="MATE_NorM_like"/>
    <property type="match status" value="1"/>
</dbReference>
<dbReference type="GO" id="GO:0042910">
    <property type="term" value="F:xenobiotic transmembrane transporter activity"/>
    <property type="evidence" value="ECO:0007669"/>
    <property type="project" value="InterPro"/>
</dbReference>
<dbReference type="AlphaFoldDB" id="A0A0M0GCV0"/>
<keyword evidence="15" id="KW-1185">Reference proteome</keyword>